<evidence type="ECO:0000313" key="3">
    <source>
        <dbReference type="EMBL" id="RHY32010.1"/>
    </source>
</evidence>
<organism evidence="3 4">
    <name type="scientific">Aphanomyces invadans</name>
    <dbReference type="NCBI Taxonomy" id="157072"/>
    <lineage>
        <taxon>Eukaryota</taxon>
        <taxon>Sar</taxon>
        <taxon>Stramenopiles</taxon>
        <taxon>Oomycota</taxon>
        <taxon>Saprolegniomycetes</taxon>
        <taxon>Saprolegniales</taxon>
        <taxon>Verrucalvaceae</taxon>
        <taxon>Aphanomyces</taxon>
    </lineage>
</organism>
<evidence type="ECO:0000256" key="1">
    <source>
        <dbReference type="SAM" id="MobiDB-lite"/>
    </source>
</evidence>
<feature type="region of interest" description="Disordered" evidence="1">
    <location>
        <begin position="84"/>
        <end position="111"/>
    </location>
</feature>
<feature type="signal peptide" evidence="2">
    <location>
        <begin position="1"/>
        <end position="17"/>
    </location>
</feature>
<feature type="chain" id="PRO_5018724013" evidence="2">
    <location>
        <begin position="18"/>
        <end position="272"/>
    </location>
</feature>
<protein>
    <submittedName>
        <fullName evidence="3">Uncharacterized protein</fullName>
    </submittedName>
</protein>
<name>A0A3R6VPQ6_9STRA</name>
<proteinExistence type="predicted"/>
<feature type="region of interest" description="Disordered" evidence="1">
    <location>
        <begin position="209"/>
        <end position="272"/>
    </location>
</feature>
<dbReference type="EMBL" id="QUSY01000168">
    <property type="protein sequence ID" value="RHY32010.1"/>
    <property type="molecule type" value="Genomic_DNA"/>
</dbReference>
<evidence type="ECO:0000256" key="2">
    <source>
        <dbReference type="SAM" id="SignalP"/>
    </source>
</evidence>
<gene>
    <name evidence="3" type="ORF">DYB32_002974</name>
</gene>
<feature type="compositionally biased region" description="Basic and acidic residues" evidence="1">
    <location>
        <begin position="244"/>
        <end position="261"/>
    </location>
</feature>
<evidence type="ECO:0000313" key="4">
    <source>
        <dbReference type="Proteomes" id="UP000285060"/>
    </source>
</evidence>
<dbReference type="Proteomes" id="UP000285060">
    <property type="component" value="Unassembled WGS sequence"/>
</dbReference>
<dbReference type="VEuPathDB" id="FungiDB:H310_13660"/>
<reference evidence="3 4" key="1">
    <citation type="submission" date="2018-08" db="EMBL/GenBank/DDBJ databases">
        <title>Aphanomyces genome sequencing and annotation.</title>
        <authorList>
            <person name="Minardi D."/>
            <person name="Oidtmann B."/>
            <person name="Van Der Giezen M."/>
            <person name="Studholme D.J."/>
        </authorList>
    </citation>
    <scope>NUCLEOTIDE SEQUENCE [LARGE SCALE GENOMIC DNA]</scope>
    <source>
        <strain evidence="3 4">NJM0002</strain>
    </source>
</reference>
<keyword evidence="4" id="KW-1185">Reference proteome</keyword>
<sequence>MVVPLQMLLVPLGLAAAAPDHYPTKQRQEKSKLTRYLAWLTVLSLTSFIFHPDGMIWVVLYWAMRHTHKLLQLTVMLNDPNNSLDAGTTRRSRELADAMPEASNQDEVDGPRGVMSKSDLMAFLRDPTVTASSIRTHVATGRIDAIAVLAISHRELVDAKVPPLAVRMLFISAMAATQPTQHTPSKAPPSILPPPGFSALSIATTDTHPLKHDSHVRATSPQRSPVIPSKPGAATALFPRAGHHRPDQHVPDNQYEREMERISNQMTRNVLD</sequence>
<keyword evidence="2" id="KW-0732">Signal</keyword>
<accession>A0A3R6VPQ6</accession>
<feature type="compositionally biased region" description="Polar residues" evidence="1">
    <location>
        <begin position="262"/>
        <end position="272"/>
    </location>
</feature>
<dbReference type="AlphaFoldDB" id="A0A3R6VPQ6"/>
<comment type="caution">
    <text evidence="3">The sequence shown here is derived from an EMBL/GenBank/DDBJ whole genome shotgun (WGS) entry which is preliminary data.</text>
</comment>